<evidence type="ECO:0000313" key="2">
    <source>
        <dbReference type="Proteomes" id="UP001305746"/>
    </source>
</evidence>
<comment type="caution">
    <text evidence="1">The sequence shown here is derived from an EMBL/GenBank/DDBJ whole genome shotgun (WGS) entry which is preliminary data.</text>
</comment>
<protein>
    <recommendedName>
        <fullName evidence="3">Protein kinase domain-containing protein</fullName>
    </recommendedName>
</protein>
<accession>A0ABU5P227</accession>
<dbReference type="Proteomes" id="UP001305746">
    <property type="component" value="Unassembled WGS sequence"/>
</dbReference>
<proteinExistence type="predicted"/>
<gene>
    <name evidence="1" type="ORF">U5822_15585</name>
</gene>
<dbReference type="Gene3D" id="1.10.510.10">
    <property type="entry name" value="Transferase(Phosphotransferase) domain 1"/>
    <property type="match status" value="1"/>
</dbReference>
<evidence type="ECO:0008006" key="3">
    <source>
        <dbReference type="Google" id="ProtNLM"/>
    </source>
</evidence>
<name>A0ABU5P227_9GAMM</name>
<sequence>MNEGNCTSIGGVNLKPCLSERVPGQKWYKPIICINRDEGGERRVYKTYRYEQGPLGQYFRLLTSHEHRMLQRVQGLAFTPQGVERDARSANTLSYDYVDGAPIKKRFQNGAIPERFFFRLYQAVSELHERGVAHLDVGNSGNILISPEGNPVLIDFGSAMPLNRLPVITRAWARKKDLLGVLKLWHRFDGASMPDHLQDYYQRHYRKNIYTPKRFFKAFKRYWVSDGEEMNGIAAMTGVFLGLLFLVTVV</sequence>
<reference evidence="1 2" key="1">
    <citation type="submission" date="2023-12" db="EMBL/GenBank/DDBJ databases">
        <title>Marinobacter qingdaonensis sp. nov., isolated from the intertidal sediment of Qingdao, PR China.</title>
        <authorList>
            <person name="Li Y."/>
        </authorList>
    </citation>
    <scope>NUCLEOTIDE SEQUENCE [LARGE SCALE GENOMIC DNA]</scope>
    <source>
        <strain evidence="1 2">ASW11-75</strain>
    </source>
</reference>
<dbReference type="RefSeq" id="WP_322856528.1">
    <property type="nucleotide sequence ID" value="NZ_JAYDCJ010000003.1"/>
</dbReference>
<evidence type="ECO:0000313" key="1">
    <source>
        <dbReference type="EMBL" id="MEA1082096.1"/>
    </source>
</evidence>
<keyword evidence="2" id="KW-1185">Reference proteome</keyword>
<dbReference type="SUPFAM" id="SSF56112">
    <property type="entry name" value="Protein kinase-like (PK-like)"/>
    <property type="match status" value="1"/>
</dbReference>
<dbReference type="EMBL" id="JAYDCJ010000003">
    <property type="protein sequence ID" value="MEA1082096.1"/>
    <property type="molecule type" value="Genomic_DNA"/>
</dbReference>
<organism evidence="1 2">
    <name type="scientific">Marinobacter qingdaonensis</name>
    <dbReference type="NCBI Taxonomy" id="3108486"/>
    <lineage>
        <taxon>Bacteria</taxon>
        <taxon>Pseudomonadati</taxon>
        <taxon>Pseudomonadota</taxon>
        <taxon>Gammaproteobacteria</taxon>
        <taxon>Pseudomonadales</taxon>
        <taxon>Marinobacteraceae</taxon>
        <taxon>Marinobacter</taxon>
    </lineage>
</organism>
<dbReference type="InterPro" id="IPR011009">
    <property type="entry name" value="Kinase-like_dom_sf"/>
</dbReference>